<evidence type="ECO:0000313" key="16">
    <source>
        <dbReference type="EMBL" id="SDZ80799.1"/>
    </source>
</evidence>
<organism evidence="16 17">
    <name type="scientific">Desulfuromusa kysingii</name>
    <dbReference type="NCBI Taxonomy" id="37625"/>
    <lineage>
        <taxon>Bacteria</taxon>
        <taxon>Pseudomonadati</taxon>
        <taxon>Thermodesulfobacteriota</taxon>
        <taxon>Desulfuromonadia</taxon>
        <taxon>Desulfuromonadales</taxon>
        <taxon>Geopsychrobacteraceae</taxon>
        <taxon>Desulfuromusa</taxon>
    </lineage>
</organism>
<comment type="catalytic activity">
    <reaction evidence="13">
        <text>L-lysyl-tRNA(Lys) + a 1,2-diacyl-sn-glycero-3-phospho-(1'-sn-glycerol) = a 1,2-diacyl-sn-glycero-3-phospho-1'-(3'-O-L-lysyl)-sn-glycerol + tRNA(Lys)</text>
        <dbReference type="Rhea" id="RHEA:10668"/>
        <dbReference type="Rhea" id="RHEA-COMP:9696"/>
        <dbReference type="Rhea" id="RHEA-COMP:9697"/>
        <dbReference type="ChEBI" id="CHEBI:64716"/>
        <dbReference type="ChEBI" id="CHEBI:75792"/>
        <dbReference type="ChEBI" id="CHEBI:78442"/>
        <dbReference type="ChEBI" id="CHEBI:78529"/>
        <dbReference type="EC" id="2.3.2.3"/>
    </reaction>
</comment>
<keyword evidence="10 14" id="KW-0472">Membrane</keyword>
<proteinExistence type="inferred from homology"/>
<dbReference type="InterPro" id="IPR051211">
    <property type="entry name" value="PG_lysyltransferase"/>
</dbReference>
<keyword evidence="5" id="KW-1003">Cell membrane</keyword>
<feature type="transmembrane region" description="Helical" evidence="14">
    <location>
        <begin position="421"/>
        <end position="439"/>
    </location>
</feature>
<feature type="transmembrane region" description="Helical" evidence="14">
    <location>
        <begin position="240"/>
        <end position="268"/>
    </location>
</feature>
<dbReference type="InterPro" id="IPR024320">
    <property type="entry name" value="LPG_synthase_C"/>
</dbReference>
<gene>
    <name evidence="16" type="ORF">SAMN05660420_00414</name>
</gene>
<dbReference type="GO" id="GO:0006629">
    <property type="term" value="P:lipid metabolic process"/>
    <property type="evidence" value="ECO:0007669"/>
    <property type="project" value="UniProtKB-KW"/>
</dbReference>
<sequence>MLKKLSLVTRKLSPLIILVLFTAAIWVLHNSLRQFHYHQILQNLRSIPFADIVLSIGFTILSYLVMTSYDHLAIRYIKNPIGIAKVTFVSFISYAFSNTIGLSLLTSGSIRYRLYSSWGLSAERIAQLVAFTVLTFWLGIGAIGSIVFIYEPASIPILKHIPLHSTRPIGYLLAVLVISYLLTVWCRKTPFHFQNWELQLPSMSTAWIQLLIGSLDWMLAGCALYVLLPENSEISLVQFLGIFLLAQVVALISHVPGGLGVFESMILLSAPSIPADALLGSMLVYRGIYYLLPLTLAALLLAGSELLQKRTQVSKALVFAGQFGRTAIPLFLAATTLTSGALLLFSSVTPAAPGRLNWLKDILSLPVIELSHFLSSLVGVGLLLLARGLQRRLDAAYLLTAILLAAGSLLSLLKGGNYEQAALLGLMLVALLPCRAHFYRKTSLFNETFTLGWNVTVLLVLGSSIWLGIFTYKHVDYSNQLWWQFTLHGGAPRFLRATVGAVILLLVLAIARLLRTAPKDPVEPGAEELNQARQIVSQSPLTEANLALLGDKTLLFNEQQNSFVMYGVAGNSWIAMGDPIGPPEEAQALAWTYRELVERHGGQTIFYEVGTQMLPIYLDMGLTLFKLGEQASVPLVNFSLEGSERKGLRYTYRHLNKEGSSFEVYPADRINEILPELRRISDIWLKEKSVREKGFSLGFFDESYLLNFPAAIIRQEGEIVAFANLWLGANQTELSIDLMRYSPQAPRSIMDYLFTNLMLWGKEQGFQSFNLGMAPLSGLENRSFAPLWNRIGSIIFSKSEHFYNFEGLREYKQKYKPVWSPRYLACPGGLALPRILTNVTSLISGGVKGVFIK</sequence>
<keyword evidence="17" id="KW-1185">Reference proteome</keyword>
<dbReference type="Pfam" id="PF03706">
    <property type="entry name" value="LPG_synthase_TM"/>
    <property type="match status" value="1"/>
</dbReference>
<feature type="transmembrane region" description="Helical" evidence="14">
    <location>
        <begin position="169"/>
        <end position="186"/>
    </location>
</feature>
<reference evidence="16 17" key="1">
    <citation type="submission" date="2016-10" db="EMBL/GenBank/DDBJ databases">
        <authorList>
            <person name="de Groot N.N."/>
        </authorList>
    </citation>
    <scope>NUCLEOTIDE SEQUENCE [LARGE SCALE GENOMIC DNA]</scope>
    <source>
        <strain evidence="16 17">DSM 7343</strain>
    </source>
</reference>
<dbReference type="Pfam" id="PF09924">
    <property type="entry name" value="LPG_synthase_C"/>
    <property type="match status" value="1"/>
</dbReference>
<evidence type="ECO:0000256" key="11">
    <source>
        <dbReference type="ARBA" id="ARBA00023251"/>
    </source>
</evidence>
<evidence type="ECO:0000256" key="2">
    <source>
        <dbReference type="ARBA" id="ARBA00008627"/>
    </source>
</evidence>
<evidence type="ECO:0000256" key="4">
    <source>
        <dbReference type="ARBA" id="ARBA00021546"/>
    </source>
</evidence>
<dbReference type="GO" id="GO:0047637">
    <property type="term" value="F:phosphatidylglycerol alanyltransferase activity"/>
    <property type="evidence" value="ECO:0007669"/>
    <property type="project" value="TreeGrafter"/>
</dbReference>
<dbReference type="SUPFAM" id="SSF55729">
    <property type="entry name" value="Acyl-CoA N-acyltransferases (Nat)"/>
    <property type="match status" value="1"/>
</dbReference>
<dbReference type="AlphaFoldDB" id="A0A1H3W187"/>
<name>A0A1H3W187_9BACT</name>
<evidence type="ECO:0000256" key="13">
    <source>
        <dbReference type="ARBA" id="ARBA00047540"/>
    </source>
</evidence>
<dbReference type="EMBL" id="FNQN01000001">
    <property type="protein sequence ID" value="SDZ80799.1"/>
    <property type="molecule type" value="Genomic_DNA"/>
</dbReference>
<dbReference type="InterPro" id="IPR022791">
    <property type="entry name" value="L-PG_synthase/AglD"/>
</dbReference>
<dbReference type="GO" id="GO:0050071">
    <property type="term" value="F:phosphatidylglycerol lysyltransferase activity"/>
    <property type="evidence" value="ECO:0007669"/>
    <property type="project" value="UniProtKB-EC"/>
</dbReference>
<evidence type="ECO:0000256" key="12">
    <source>
        <dbReference type="ARBA" id="ARBA00031899"/>
    </source>
</evidence>
<dbReference type="STRING" id="37625.SAMN05660420_00414"/>
<feature type="transmembrane region" description="Helical" evidence="14">
    <location>
        <begin position="451"/>
        <end position="474"/>
    </location>
</feature>
<protein>
    <recommendedName>
        <fullName evidence="4">Phosphatidylglycerol lysyltransferase</fullName>
        <ecNumber evidence="3">2.3.2.3</ecNumber>
    </recommendedName>
    <alternativeName>
        <fullName evidence="12">Lysylphosphatidylglycerol synthase</fullName>
    </alternativeName>
</protein>
<feature type="transmembrane region" description="Helical" evidence="14">
    <location>
        <begin position="365"/>
        <end position="385"/>
    </location>
</feature>
<keyword evidence="6 16" id="KW-0808">Transferase</keyword>
<evidence type="ECO:0000256" key="3">
    <source>
        <dbReference type="ARBA" id="ARBA00012014"/>
    </source>
</evidence>
<dbReference type="GO" id="GO:0046677">
    <property type="term" value="P:response to antibiotic"/>
    <property type="evidence" value="ECO:0007669"/>
    <property type="project" value="UniProtKB-KW"/>
</dbReference>
<evidence type="ECO:0000256" key="5">
    <source>
        <dbReference type="ARBA" id="ARBA00022475"/>
    </source>
</evidence>
<evidence type="ECO:0000259" key="15">
    <source>
        <dbReference type="Pfam" id="PF09924"/>
    </source>
</evidence>
<evidence type="ECO:0000256" key="8">
    <source>
        <dbReference type="ARBA" id="ARBA00022989"/>
    </source>
</evidence>
<feature type="transmembrane region" description="Helical" evidence="14">
    <location>
        <begin position="125"/>
        <end position="149"/>
    </location>
</feature>
<keyword evidence="7 14" id="KW-0812">Transmembrane</keyword>
<feature type="domain" description="Phosphatidylglycerol lysyltransferase C-terminal" evidence="15">
    <location>
        <begin position="537"/>
        <end position="825"/>
    </location>
</feature>
<dbReference type="PANTHER" id="PTHR34697">
    <property type="entry name" value="PHOSPHATIDYLGLYCEROL LYSYLTRANSFERASE"/>
    <property type="match status" value="1"/>
</dbReference>
<keyword evidence="11" id="KW-0046">Antibiotic resistance</keyword>
<dbReference type="Proteomes" id="UP000199409">
    <property type="component" value="Unassembled WGS sequence"/>
</dbReference>
<evidence type="ECO:0000313" key="17">
    <source>
        <dbReference type="Proteomes" id="UP000199409"/>
    </source>
</evidence>
<evidence type="ECO:0000256" key="10">
    <source>
        <dbReference type="ARBA" id="ARBA00023136"/>
    </source>
</evidence>
<dbReference type="NCBIfam" id="NF033480">
    <property type="entry name" value="bifunc_MprF"/>
    <property type="match status" value="1"/>
</dbReference>
<dbReference type="GO" id="GO:0055091">
    <property type="term" value="P:phospholipid homeostasis"/>
    <property type="evidence" value="ECO:0007669"/>
    <property type="project" value="TreeGrafter"/>
</dbReference>
<dbReference type="InterPro" id="IPR016181">
    <property type="entry name" value="Acyl_CoA_acyltransferase"/>
</dbReference>
<feature type="transmembrane region" description="Helical" evidence="14">
    <location>
        <begin position="494"/>
        <end position="514"/>
    </location>
</feature>
<feature type="transmembrane region" description="Helical" evidence="14">
    <location>
        <begin position="327"/>
        <end position="345"/>
    </location>
</feature>
<feature type="transmembrane region" description="Helical" evidence="14">
    <location>
        <begin position="86"/>
        <end position="105"/>
    </location>
</feature>
<accession>A0A1H3W187</accession>
<evidence type="ECO:0000256" key="1">
    <source>
        <dbReference type="ARBA" id="ARBA00004651"/>
    </source>
</evidence>
<comment type="similarity">
    <text evidence="2">Belongs to the LPG synthase family.</text>
</comment>
<keyword evidence="8 14" id="KW-1133">Transmembrane helix</keyword>
<feature type="transmembrane region" description="Helical" evidence="14">
    <location>
        <begin position="12"/>
        <end position="29"/>
    </location>
</feature>
<dbReference type="GO" id="GO:0005886">
    <property type="term" value="C:plasma membrane"/>
    <property type="evidence" value="ECO:0007669"/>
    <property type="project" value="UniProtKB-SubCell"/>
</dbReference>
<dbReference type="EC" id="2.3.2.3" evidence="3"/>
<feature type="transmembrane region" description="Helical" evidence="14">
    <location>
        <begin position="206"/>
        <end position="228"/>
    </location>
</feature>
<evidence type="ECO:0000256" key="9">
    <source>
        <dbReference type="ARBA" id="ARBA00023098"/>
    </source>
</evidence>
<evidence type="ECO:0000256" key="6">
    <source>
        <dbReference type="ARBA" id="ARBA00022679"/>
    </source>
</evidence>
<dbReference type="PANTHER" id="PTHR34697:SF2">
    <property type="entry name" value="PHOSPHATIDYLGLYCEROL LYSYLTRANSFERASE"/>
    <property type="match status" value="1"/>
</dbReference>
<keyword evidence="9" id="KW-0443">Lipid metabolism</keyword>
<comment type="subcellular location">
    <subcellularLocation>
        <location evidence="1">Cell membrane</location>
        <topology evidence="1">Multi-pass membrane protein</topology>
    </subcellularLocation>
</comment>
<feature type="transmembrane region" description="Helical" evidence="14">
    <location>
        <begin position="397"/>
        <end position="415"/>
    </location>
</feature>
<feature type="transmembrane region" description="Helical" evidence="14">
    <location>
        <begin position="49"/>
        <end position="66"/>
    </location>
</feature>
<evidence type="ECO:0000256" key="14">
    <source>
        <dbReference type="SAM" id="Phobius"/>
    </source>
</evidence>
<evidence type="ECO:0000256" key="7">
    <source>
        <dbReference type="ARBA" id="ARBA00022692"/>
    </source>
</evidence>
<feature type="transmembrane region" description="Helical" evidence="14">
    <location>
        <begin position="288"/>
        <end position="307"/>
    </location>
</feature>